<dbReference type="Gene3D" id="3.40.50.300">
    <property type="entry name" value="P-loop containing nucleotide triphosphate hydrolases"/>
    <property type="match status" value="2"/>
</dbReference>
<evidence type="ECO:0000256" key="4">
    <source>
        <dbReference type="ARBA" id="ARBA00022840"/>
    </source>
</evidence>
<feature type="domain" description="Helicase ATP-binding" evidence="6">
    <location>
        <begin position="24"/>
        <end position="191"/>
    </location>
</feature>
<evidence type="ECO:0000256" key="2">
    <source>
        <dbReference type="ARBA" id="ARBA00022801"/>
    </source>
</evidence>
<dbReference type="Proteomes" id="UP000247922">
    <property type="component" value="Unassembled WGS sequence"/>
</dbReference>
<evidence type="ECO:0000313" key="9">
    <source>
        <dbReference type="Proteomes" id="UP000247922"/>
    </source>
</evidence>
<evidence type="ECO:0000256" key="5">
    <source>
        <dbReference type="ARBA" id="ARBA00023125"/>
    </source>
</evidence>
<dbReference type="CDD" id="cd17920">
    <property type="entry name" value="DEXHc_RecQ"/>
    <property type="match status" value="1"/>
</dbReference>
<dbReference type="AlphaFoldDB" id="A0A2V3WCB7"/>
<dbReference type="InterPro" id="IPR001650">
    <property type="entry name" value="Helicase_C-like"/>
</dbReference>
<keyword evidence="3 8" id="KW-0347">Helicase</keyword>
<dbReference type="GO" id="GO:0005524">
    <property type="term" value="F:ATP binding"/>
    <property type="evidence" value="ECO:0007669"/>
    <property type="project" value="UniProtKB-KW"/>
</dbReference>
<dbReference type="Pfam" id="PF00271">
    <property type="entry name" value="Helicase_C"/>
    <property type="match status" value="1"/>
</dbReference>
<dbReference type="SMART" id="SM00490">
    <property type="entry name" value="HELICc"/>
    <property type="match status" value="1"/>
</dbReference>
<feature type="domain" description="Helicase C-terminal" evidence="7">
    <location>
        <begin position="218"/>
        <end position="366"/>
    </location>
</feature>
<dbReference type="GO" id="GO:0009378">
    <property type="term" value="F:four-way junction helicase activity"/>
    <property type="evidence" value="ECO:0007669"/>
    <property type="project" value="TreeGrafter"/>
</dbReference>
<dbReference type="PANTHER" id="PTHR13710:SF84">
    <property type="entry name" value="ATP-DEPENDENT DNA HELICASE RECS-RELATED"/>
    <property type="match status" value="1"/>
</dbReference>
<dbReference type="GO" id="GO:0006310">
    <property type="term" value="P:DNA recombination"/>
    <property type="evidence" value="ECO:0007669"/>
    <property type="project" value="InterPro"/>
</dbReference>
<dbReference type="InterPro" id="IPR014001">
    <property type="entry name" value="Helicase_ATP-bd"/>
</dbReference>
<dbReference type="PROSITE" id="PS51192">
    <property type="entry name" value="HELICASE_ATP_BIND_1"/>
    <property type="match status" value="1"/>
</dbReference>
<dbReference type="EMBL" id="QJJR01000004">
    <property type="protein sequence ID" value="PXW91712.1"/>
    <property type="molecule type" value="Genomic_DNA"/>
</dbReference>
<dbReference type="GO" id="GO:0003677">
    <property type="term" value="F:DNA binding"/>
    <property type="evidence" value="ECO:0007669"/>
    <property type="project" value="UniProtKB-KW"/>
</dbReference>
<dbReference type="GO" id="GO:0006281">
    <property type="term" value="P:DNA repair"/>
    <property type="evidence" value="ECO:0007669"/>
    <property type="project" value="TreeGrafter"/>
</dbReference>
<evidence type="ECO:0000256" key="1">
    <source>
        <dbReference type="ARBA" id="ARBA00022741"/>
    </source>
</evidence>
<dbReference type="InterPro" id="IPR004589">
    <property type="entry name" value="DNA_helicase_ATP-dep_RecQ"/>
</dbReference>
<evidence type="ECO:0000313" key="8">
    <source>
        <dbReference type="EMBL" id="PXW91712.1"/>
    </source>
</evidence>
<name>A0A2V3WCB7_9BACI</name>
<evidence type="ECO:0000259" key="7">
    <source>
        <dbReference type="PROSITE" id="PS51194"/>
    </source>
</evidence>
<dbReference type="GO" id="GO:0043138">
    <property type="term" value="F:3'-5' DNA helicase activity"/>
    <property type="evidence" value="ECO:0007669"/>
    <property type="project" value="TreeGrafter"/>
</dbReference>
<dbReference type="GO" id="GO:0005737">
    <property type="term" value="C:cytoplasm"/>
    <property type="evidence" value="ECO:0007669"/>
    <property type="project" value="TreeGrafter"/>
</dbReference>
<dbReference type="InterPro" id="IPR002464">
    <property type="entry name" value="DNA/RNA_helicase_DEAH_CS"/>
</dbReference>
<evidence type="ECO:0000259" key="6">
    <source>
        <dbReference type="PROSITE" id="PS51192"/>
    </source>
</evidence>
<dbReference type="RefSeq" id="WP_170114338.1">
    <property type="nucleotide sequence ID" value="NZ_QJJR01000004.1"/>
</dbReference>
<dbReference type="InterPro" id="IPR027417">
    <property type="entry name" value="P-loop_NTPase"/>
</dbReference>
<keyword evidence="2" id="KW-0378">Hydrolase</keyword>
<dbReference type="GO" id="GO:0030894">
    <property type="term" value="C:replisome"/>
    <property type="evidence" value="ECO:0007669"/>
    <property type="project" value="TreeGrafter"/>
</dbReference>
<dbReference type="GO" id="GO:0016787">
    <property type="term" value="F:hydrolase activity"/>
    <property type="evidence" value="ECO:0007669"/>
    <property type="project" value="UniProtKB-KW"/>
</dbReference>
<sequence length="505" mass="58394">MTAIEVLSRIFDYETFRPGQLEVIESLQAGDDVIATLPTGAGKSLCYQIPALMSEGLTVVITPLLSLMEDQVNNLKKRGVKRVAAINSFNTRDERQKIIASFSTLKLLYLSPEIIQESWMIDHLKSRTIAYVVVDEAHCVSQWGHEFRPDYLKISPVVHRLGQPTLLLLTATLTPDVKQDILKHFANFSFIEHIYPIDRENISFVVEKMASRQAKDQQLLQWATDFFVPSLVYFSSKKEAERLSHWLSAHLPHRNIAYYHSELDKKDRLLIQTQFIAGDLDLVCATSAFGMGVDKPDIRLIIHYHMPTQLESFIQEVGRAGRDGKHSVSATLLGPHDFQIPEHLIENELPDESVIDKLYQTLFSSESTSFDLMEWANALGLNEVNYRFIKNYLENKQIINDNKDINKTRIQPQLFTEWKIQIRKRQRFKRQKLMDIYQFLTTEDCLRQALYQPFQTVVRPSKWGCCSSCGFQLTDFTPTILEQSNLQLTWEEKLKQKLLPHRMTN</sequence>
<dbReference type="NCBIfam" id="TIGR00614">
    <property type="entry name" value="recQ_fam"/>
    <property type="match status" value="1"/>
</dbReference>
<dbReference type="PROSITE" id="PS51194">
    <property type="entry name" value="HELICASE_CTER"/>
    <property type="match status" value="1"/>
</dbReference>
<dbReference type="InterPro" id="IPR011545">
    <property type="entry name" value="DEAD/DEAH_box_helicase_dom"/>
</dbReference>
<keyword evidence="1" id="KW-0547">Nucleotide-binding</keyword>
<accession>A0A2V3WCB7</accession>
<keyword evidence="4" id="KW-0067">ATP-binding</keyword>
<dbReference type="GO" id="GO:0043590">
    <property type="term" value="C:bacterial nucleoid"/>
    <property type="evidence" value="ECO:0007669"/>
    <property type="project" value="TreeGrafter"/>
</dbReference>
<proteinExistence type="predicted"/>
<gene>
    <name evidence="8" type="ORF">DES38_104145</name>
</gene>
<keyword evidence="5" id="KW-0238">DNA-binding</keyword>
<comment type="caution">
    <text evidence="8">The sequence shown here is derived from an EMBL/GenBank/DDBJ whole genome shotgun (WGS) entry which is preliminary data.</text>
</comment>
<dbReference type="SUPFAM" id="SSF52540">
    <property type="entry name" value="P-loop containing nucleoside triphosphate hydrolases"/>
    <property type="match status" value="1"/>
</dbReference>
<organism evidence="8 9">
    <name type="scientific">Streptohalobacillus salinus</name>
    <dbReference type="NCBI Taxonomy" id="621096"/>
    <lineage>
        <taxon>Bacteria</taxon>
        <taxon>Bacillati</taxon>
        <taxon>Bacillota</taxon>
        <taxon>Bacilli</taxon>
        <taxon>Bacillales</taxon>
        <taxon>Bacillaceae</taxon>
        <taxon>Streptohalobacillus</taxon>
    </lineage>
</organism>
<reference evidence="8 9" key="1">
    <citation type="submission" date="2018-05" db="EMBL/GenBank/DDBJ databases">
        <title>Genomic Encyclopedia of Type Strains, Phase IV (KMG-IV): sequencing the most valuable type-strain genomes for metagenomic binning, comparative biology and taxonomic classification.</title>
        <authorList>
            <person name="Goeker M."/>
        </authorList>
    </citation>
    <scope>NUCLEOTIDE SEQUENCE [LARGE SCALE GENOMIC DNA]</scope>
    <source>
        <strain evidence="8 9">DSM 22440</strain>
    </source>
</reference>
<dbReference type="PROSITE" id="PS00690">
    <property type="entry name" value="DEAH_ATP_HELICASE"/>
    <property type="match status" value="1"/>
</dbReference>
<dbReference type="PANTHER" id="PTHR13710">
    <property type="entry name" value="DNA HELICASE RECQ FAMILY MEMBER"/>
    <property type="match status" value="1"/>
</dbReference>
<evidence type="ECO:0000256" key="3">
    <source>
        <dbReference type="ARBA" id="ARBA00022806"/>
    </source>
</evidence>
<protein>
    <submittedName>
        <fullName evidence="8">ATP-dependent DNA helicase RecQ</fullName>
    </submittedName>
</protein>
<keyword evidence="9" id="KW-1185">Reference proteome</keyword>
<dbReference type="SMART" id="SM00487">
    <property type="entry name" value="DEXDc"/>
    <property type="match status" value="1"/>
</dbReference>
<dbReference type="Pfam" id="PF00270">
    <property type="entry name" value="DEAD"/>
    <property type="match status" value="1"/>
</dbReference>